<protein>
    <submittedName>
        <fullName evidence="1">Transporter</fullName>
    </submittedName>
</protein>
<evidence type="ECO:0000313" key="1">
    <source>
        <dbReference type="EMBL" id="MFC5647501.1"/>
    </source>
</evidence>
<organism evidence="1 2">
    <name type="scientific">Kitasatospora cinereorecta</name>
    <dbReference type="NCBI Taxonomy" id="285560"/>
    <lineage>
        <taxon>Bacteria</taxon>
        <taxon>Bacillati</taxon>
        <taxon>Actinomycetota</taxon>
        <taxon>Actinomycetes</taxon>
        <taxon>Kitasatosporales</taxon>
        <taxon>Streptomycetaceae</taxon>
        <taxon>Kitasatospora</taxon>
    </lineage>
</organism>
<dbReference type="RefSeq" id="WP_380232981.1">
    <property type="nucleotide sequence ID" value="NZ_JBHSOC010000214.1"/>
</dbReference>
<feature type="non-terminal residue" evidence="1">
    <location>
        <position position="224"/>
    </location>
</feature>
<comment type="caution">
    <text evidence="1">The sequence shown here is derived from an EMBL/GenBank/DDBJ whole genome shotgun (WGS) entry which is preliminary data.</text>
</comment>
<dbReference type="Proteomes" id="UP001596066">
    <property type="component" value="Unassembled WGS sequence"/>
</dbReference>
<dbReference type="InterPro" id="IPR025737">
    <property type="entry name" value="FApF"/>
</dbReference>
<dbReference type="EMBL" id="JBHSOC010000214">
    <property type="protein sequence ID" value="MFC5647501.1"/>
    <property type="molecule type" value="Genomic_DNA"/>
</dbReference>
<keyword evidence="2" id="KW-1185">Reference proteome</keyword>
<accession>A0ABW0VSH0</accession>
<gene>
    <name evidence="1" type="ORF">ACFPZF_40060</name>
</gene>
<evidence type="ECO:0000313" key="2">
    <source>
        <dbReference type="Proteomes" id="UP001596066"/>
    </source>
</evidence>
<proteinExistence type="predicted"/>
<dbReference type="Pfam" id="PF13557">
    <property type="entry name" value="Phenol_MetA_deg"/>
    <property type="match status" value="1"/>
</dbReference>
<name>A0ABW0VSH0_9ACTN</name>
<sequence length="224" mass="24508">MTDMKNAPCAFRRATDHNRMRAPGAMALGAIIAAAPAAAQTSLPAVNLGDSTFQDGVAGPGRMVQVSVSRQSADRFRDEFGDVQTAPRRVRSTAILVQASWLSERRVLGAWWGAEVILPVVHVDLDLGSSPSQSALAAGDLFVSPILLQWPQTTLLGRPYWQRLNINATLPTGDYGSNRLSVGANAWRFNPHYAFTWEAHDDWELSGRLHYLWTSRNDEPPASA</sequence>
<reference evidence="2" key="1">
    <citation type="journal article" date="2019" name="Int. J. Syst. Evol. Microbiol.">
        <title>The Global Catalogue of Microorganisms (GCM) 10K type strain sequencing project: providing services to taxonomists for standard genome sequencing and annotation.</title>
        <authorList>
            <consortium name="The Broad Institute Genomics Platform"/>
            <consortium name="The Broad Institute Genome Sequencing Center for Infectious Disease"/>
            <person name="Wu L."/>
            <person name="Ma J."/>
        </authorList>
    </citation>
    <scope>NUCLEOTIDE SEQUENCE [LARGE SCALE GENOMIC DNA]</scope>
    <source>
        <strain evidence="2">CGMCC 4.1622</strain>
    </source>
</reference>